<accession>A0A915HJ33</accession>
<reference evidence="2" key="1">
    <citation type="submission" date="2022-11" db="UniProtKB">
        <authorList>
            <consortium name="WormBaseParasite"/>
        </authorList>
    </citation>
    <scope>IDENTIFICATION</scope>
</reference>
<name>A0A915HJ33_ROMCU</name>
<protein>
    <submittedName>
        <fullName evidence="2">Uncharacterized protein</fullName>
    </submittedName>
</protein>
<dbReference type="Proteomes" id="UP000887565">
    <property type="component" value="Unplaced"/>
</dbReference>
<organism evidence="1 2">
    <name type="scientific">Romanomermis culicivorax</name>
    <name type="common">Nematode worm</name>
    <dbReference type="NCBI Taxonomy" id="13658"/>
    <lineage>
        <taxon>Eukaryota</taxon>
        <taxon>Metazoa</taxon>
        <taxon>Ecdysozoa</taxon>
        <taxon>Nematoda</taxon>
        <taxon>Enoplea</taxon>
        <taxon>Dorylaimia</taxon>
        <taxon>Mermithida</taxon>
        <taxon>Mermithoidea</taxon>
        <taxon>Mermithidae</taxon>
        <taxon>Romanomermis</taxon>
    </lineage>
</organism>
<proteinExistence type="predicted"/>
<sequence length="81" mass="9231">MIEVINDNYFIGSPQLNLGCYRRSRYARVPFFGWRTLSTKWAMRDFVFLNDSLWLLLIASHFGCDVVGSSIIFSESAIGGC</sequence>
<evidence type="ECO:0000313" key="1">
    <source>
        <dbReference type="Proteomes" id="UP000887565"/>
    </source>
</evidence>
<evidence type="ECO:0000313" key="2">
    <source>
        <dbReference type="WBParaSite" id="nRc.2.0.1.t01658-RA"/>
    </source>
</evidence>
<dbReference type="WBParaSite" id="nRc.2.0.1.t01658-RA">
    <property type="protein sequence ID" value="nRc.2.0.1.t01658-RA"/>
    <property type="gene ID" value="nRc.2.0.1.g01658"/>
</dbReference>
<keyword evidence="1" id="KW-1185">Reference proteome</keyword>
<dbReference type="AlphaFoldDB" id="A0A915HJ33"/>